<accession>X1EUT5</accession>
<dbReference type="AlphaFoldDB" id="X1EUT5"/>
<reference evidence="1" key="1">
    <citation type="journal article" date="2014" name="Front. Microbiol.">
        <title>High frequency of phylogenetically diverse reductive dehalogenase-homologous genes in deep subseafloor sedimentary metagenomes.</title>
        <authorList>
            <person name="Kawai M."/>
            <person name="Futagami T."/>
            <person name="Toyoda A."/>
            <person name="Takaki Y."/>
            <person name="Nishi S."/>
            <person name="Hori S."/>
            <person name="Arai W."/>
            <person name="Tsubouchi T."/>
            <person name="Morono Y."/>
            <person name="Uchiyama I."/>
            <person name="Ito T."/>
            <person name="Fujiyama A."/>
            <person name="Inagaki F."/>
            <person name="Takami H."/>
        </authorList>
    </citation>
    <scope>NUCLEOTIDE SEQUENCE</scope>
    <source>
        <strain evidence="1">Expedition CK06-06</strain>
    </source>
</reference>
<protein>
    <submittedName>
        <fullName evidence="1">Uncharacterized protein</fullName>
    </submittedName>
</protein>
<name>X1EUT5_9ZZZZ</name>
<sequence>FRDTPEFKAYDYYPIKLEYVTTLDSRTLRPFYENHDVKYVVFTKPWLADYWKDRLKRYGR</sequence>
<feature type="non-terminal residue" evidence="1">
    <location>
        <position position="1"/>
    </location>
</feature>
<organism evidence="1">
    <name type="scientific">marine sediment metagenome</name>
    <dbReference type="NCBI Taxonomy" id="412755"/>
    <lineage>
        <taxon>unclassified sequences</taxon>
        <taxon>metagenomes</taxon>
        <taxon>ecological metagenomes</taxon>
    </lineage>
</organism>
<evidence type="ECO:0000313" key="1">
    <source>
        <dbReference type="EMBL" id="GAH12393.1"/>
    </source>
</evidence>
<dbReference type="EMBL" id="BART01029936">
    <property type="protein sequence ID" value="GAH12393.1"/>
    <property type="molecule type" value="Genomic_DNA"/>
</dbReference>
<gene>
    <name evidence="1" type="ORF">S01H4_52406</name>
</gene>
<proteinExistence type="predicted"/>
<comment type="caution">
    <text evidence="1">The sequence shown here is derived from an EMBL/GenBank/DDBJ whole genome shotgun (WGS) entry which is preliminary data.</text>
</comment>